<reference evidence="2" key="1">
    <citation type="submission" date="2013-12" db="EMBL/GenBank/DDBJ databases">
        <title>The Genome Sequence of Aphanomyces astaci APO3.</title>
        <authorList>
            <consortium name="The Broad Institute Genomics Platform"/>
            <person name="Russ C."/>
            <person name="Tyler B."/>
            <person name="van West P."/>
            <person name="Dieguez-Uribeondo J."/>
            <person name="Young S.K."/>
            <person name="Zeng Q."/>
            <person name="Gargeya S."/>
            <person name="Fitzgerald M."/>
            <person name="Abouelleil A."/>
            <person name="Alvarado L."/>
            <person name="Chapman S.B."/>
            <person name="Gainer-Dewar J."/>
            <person name="Goldberg J."/>
            <person name="Griggs A."/>
            <person name="Gujja S."/>
            <person name="Hansen M."/>
            <person name="Howarth C."/>
            <person name="Imamovic A."/>
            <person name="Ireland A."/>
            <person name="Larimer J."/>
            <person name="McCowan C."/>
            <person name="Murphy C."/>
            <person name="Pearson M."/>
            <person name="Poon T.W."/>
            <person name="Priest M."/>
            <person name="Roberts A."/>
            <person name="Saif S."/>
            <person name="Shea T."/>
            <person name="Sykes S."/>
            <person name="Wortman J."/>
            <person name="Nusbaum C."/>
            <person name="Birren B."/>
        </authorList>
    </citation>
    <scope>NUCLEOTIDE SEQUENCE [LARGE SCALE GENOMIC DNA]</scope>
    <source>
        <strain evidence="2">APO3</strain>
    </source>
</reference>
<name>W4GS74_APHAT</name>
<organism evidence="2">
    <name type="scientific">Aphanomyces astaci</name>
    <name type="common">Crayfish plague agent</name>
    <dbReference type="NCBI Taxonomy" id="112090"/>
    <lineage>
        <taxon>Eukaryota</taxon>
        <taxon>Sar</taxon>
        <taxon>Stramenopiles</taxon>
        <taxon>Oomycota</taxon>
        <taxon>Saprolegniomycetes</taxon>
        <taxon>Saprolegniales</taxon>
        <taxon>Verrucalvaceae</taxon>
        <taxon>Aphanomyces</taxon>
    </lineage>
</organism>
<dbReference type="VEuPathDB" id="FungiDB:H257_04893"/>
<dbReference type="AlphaFoldDB" id="W4GS74"/>
<gene>
    <name evidence="2" type="ORF">H257_04893</name>
</gene>
<accession>W4GS74</accession>
<dbReference type="RefSeq" id="XP_009827850.1">
    <property type="nucleotide sequence ID" value="XM_009829548.1"/>
</dbReference>
<feature type="coiled-coil region" evidence="1">
    <location>
        <begin position="90"/>
        <end position="124"/>
    </location>
</feature>
<keyword evidence="1" id="KW-0175">Coiled coil</keyword>
<protein>
    <recommendedName>
        <fullName evidence="3">HAUS augmin-like complex subunit 3 N-terminal domain-containing protein</fullName>
    </recommendedName>
</protein>
<dbReference type="EMBL" id="KI913122">
    <property type="protein sequence ID" value="ETV82181.1"/>
    <property type="molecule type" value="Genomic_DNA"/>
</dbReference>
<proteinExistence type="predicted"/>
<evidence type="ECO:0000313" key="2">
    <source>
        <dbReference type="EMBL" id="ETV82181.1"/>
    </source>
</evidence>
<dbReference type="OrthoDB" id="72002at2759"/>
<sequence>MRPLSPRSTSSGVKLCHKLQQMGCPLELMPHMFHELYQSPSVRLHAFLHWFLDVVSPDQSTAKQFTAAEQAVLASLHLESGDELQAKESMQQVDDDESRLLADIARLERQHSKESRKADILRRHIAATEGQAVRMGPRQVHTYPLETSSGMEALDHILDHLAEGSNALELAVLSPTSCISLSVQEDKMLDHIQAHVMPYFQNSSPPRQLSVIAESPMQSHTVTWMLEALAAHDEILAGGSFDYNQSWSQAIEQWRAEFVAVEMAWLQANLTLRDDQVASPSQSHLDEGEIAQWMEHTVPALLDAVADARVSSLVVGDYPNKYLRQERHLEHLDHVLDELEWQTARLQLMALVLAHEKNLITAFQSSMDAMLRDMQRQLLVVVDRMGAPLARAPPSPPEQRRPADTNIQVSQVHSMQRQVRHDWVVLGHAQERLVDQLREILTSAPTVTEPLHQVCRLKDLVETDLAHAIERIHTTSSSSLRP</sequence>
<evidence type="ECO:0008006" key="3">
    <source>
        <dbReference type="Google" id="ProtNLM"/>
    </source>
</evidence>
<evidence type="ECO:0000256" key="1">
    <source>
        <dbReference type="SAM" id="Coils"/>
    </source>
</evidence>
<dbReference type="GeneID" id="20806889"/>